<dbReference type="STRING" id="700015.Corgl_1405"/>
<feature type="transmembrane region" description="Helical" evidence="7">
    <location>
        <begin position="36"/>
        <end position="53"/>
    </location>
</feature>
<dbReference type="RefSeq" id="WP_013709248.1">
    <property type="nucleotide sequence ID" value="NC_015389.1"/>
</dbReference>
<dbReference type="KEGG" id="cgo:Corgl_1405"/>
<dbReference type="HOGENOM" id="CLU_1132092_0_0_11"/>
<feature type="transmembrane region" description="Helical" evidence="7">
    <location>
        <begin position="12"/>
        <end position="30"/>
    </location>
</feature>
<dbReference type="InterPro" id="IPR029050">
    <property type="entry name" value="Immunoprotect_excell_Ig-like"/>
</dbReference>
<name>F2NAQ0_CORGP</name>
<dbReference type="EMBL" id="CP002628">
    <property type="protein sequence ID" value="AEB07506.1"/>
    <property type="molecule type" value="Genomic_DNA"/>
</dbReference>
<evidence type="ECO:0000256" key="6">
    <source>
        <dbReference type="SAM" id="MobiDB-lite"/>
    </source>
</evidence>
<dbReference type="Proteomes" id="UP000006851">
    <property type="component" value="Chromosome"/>
</dbReference>
<evidence type="ECO:0000256" key="2">
    <source>
        <dbReference type="ARBA" id="ARBA00022692"/>
    </source>
</evidence>
<evidence type="ECO:0000256" key="5">
    <source>
        <dbReference type="ARBA" id="ARBA00023136"/>
    </source>
</evidence>
<dbReference type="InterPro" id="IPR007237">
    <property type="entry name" value="CD20-like"/>
</dbReference>
<dbReference type="InterPro" id="IPR029051">
    <property type="entry name" value="DUF4352"/>
</dbReference>
<keyword evidence="4 7" id="KW-1133">Transmembrane helix</keyword>
<dbReference type="Pfam" id="PF11611">
    <property type="entry name" value="DUF4352"/>
    <property type="match status" value="1"/>
</dbReference>
<feature type="region of interest" description="Disordered" evidence="6">
    <location>
        <begin position="97"/>
        <end position="120"/>
    </location>
</feature>
<dbReference type="OrthoDB" id="3183367at2"/>
<evidence type="ECO:0000313" key="10">
    <source>
        <dbReference type="Proteomes" id="UP000006851"/>
    </source>
</evidence>
<keyword evidence="3" id="KW-0732">Signal</keyword>
<dbReference type="GO" id="GO:0016020">
    <property type="term" value="C:membrane"/>
    <property type="evidence" value="ECO:0007669"/>
    <property type="project" value="UniProtKB-SubCell"/>
</dbReference>
<evidence type="ECO:0000256" key="4">
    <source>
        <dbReference type="ARBA" id="ARBA00022989"/>
    </source>
</evidence>
<feature type="transmembrane region" description="Helical" evidence="7">
    <location>
        <begin position="65"/>
        <end position="89"/>
    </location>
</feature>
<dbReference type="eggNOG" id="ENOG5033A46">
    <property type="taxonomic scope" value="Bacteria"/>
</dbReference>
<comment type="subcellular location">
    <subcellularLocation>
        <location evidence="1">Membrane</location>
        <topology evidence="1">Multi-pass membrane protein</topology>
    </subcellularLocation>
</comment>
<reference evidence="10" key="1">
    <citation type="journal article" date="2013" name="Stand. Genomic Sci.">
        <title>Complete genome sequence of Coriobacterium glomerans type strain (PW2(T)) from the midgut of Pyrrhocoris apterus L. (red soldier bug).</title>
        <authorList>
            <person name="Stackebrandt E."/>
            <person name="Zeytun A."/>
            <person name="Lapidus A."/>
            <person name="Nolan M."/>
            <person name="Lucas S."/>
            <person name="Hammon N."/>
            <person name="Deshpande S."/>
            <person name="Cheng J.F."/>
            <person name="Tapia R."/>
            <person name="Goodwin L.A."/>
            <person name="Pitluck S."/>
            <person name="Liolios K."/>
            <person name="Pagani I."/>
            <person name="Ivanova N."/>
            <person name="Mavromatis K."/>
            <person name="Mikhailova N."/>
            <person name="Huntemann M."/>
            <person name="Pati A."/>
            <person name="Chen A."/>
            <person name="Palaniappan K."/>
            <person name="Chang Y.J."/>
            <person name="Land M."/>
            <person name="Hauser L."/>
            <person name="Rohde M."/>
            <person name="Pukall R."/>
            <person name="Goker M."/>
            <person name="Detter J.C."/>
            <person name="Woyke T."/>
            <person name="Bristow J."/>
            <person name="Eisen J.A."/>
            <person name="Markowitz V."/>
            <person name="Hugenholtz P."/>
            <person name="Kyrpides N.C."/>
            <person name="Klenk H.P."/>
        </authorList>
    </citation>
    <scope>NUCLEOTIDE SEQUENCE</scope>
    <source>
        <strain evidence="10">ATCC 49209 / DSM 20642 / JCM 10262 / PW2</strain>
    </source>
</reference>
<keyword evidence="5 7" id="KW-0472">Membrane</keyword>
<feature type="compositionally biased region" description="Basic and acidic residues" evidence="6">
    <location>
        <begin position="104"/>
        <end position="120"/>
    </location>
</feature>
<keyword evidence="10" id="KW-1185">Reference proteome</keyword>
<accession>F2NAQ0</accession>
<sequence length="239" mass="24750">MVDNAQGRSHSAAAIVGIVLGVLALVLSWVPIINNFAAPLAVIGAIFAIVGIVGTVRGKRSGKGLAIAAVIVNVIAFAIVMGTQAMYVAAIDHAANGPSATSKSQDKDSSDKGSSKGDYKDLSAGTEVKLENGLSVKLDSVQGDLKNYDGSKVIGIHVTYVNNGDKEVSYNSFDWKGEDAKGAQETATYYSEGTDELNSGTLAAGGTVSGNIYFKDGTVKALYTSSFLSKSETASWKLS</sequence>
<feature type="domain" description="DUF4352" evidence="8">
    <location>
        <begin position="139"/>
        <end position="215"/>
    </location>
</feature>
<keyword evidence="2 7" id="KW-0812">Transmembrane</keyword>
<evidence type="ECO:0000256" key="7">
    <source>
        <dbReference type="SAM" id="Phobius"/>
    </source>
</evidence>
<proteinExistence type="predicted"/>
<dbReference type="Gene3D" id="2.60.40.1240">
    <property type="match status" value="1"/>
</dbReference>
<evidence type="ECO:0000256" key="1">
    <source>
        <dbReference type="ARBA" id="ARBA00004141"/>
    </source>
</evidence>
<dbReference type="Pfam" id="PF04103">
    <property type="entry name" value="CD20"/>
    <property type="match status" value="1"/>
</dbReference>
<dbReference type="AlphaFoldDB" id="F2NAQ0"/>
<evidence type="ECO:0000313" key="9">
    <source>
        <dbReference type="EMBL" id="AEB07506.1"/>
    </source>
</evidence>
<gene>
    <name evidence="9" type="ordered locus">Corgl_1405</name>
</gene>
<protein>
    <recommendedName>
        <fullName evidence="8">DUF4352 domain-containing protein</fullName>
    </recommendedName>
</protein>
<evidence type="ECO:0000256" key="3">
    <source>
        <dbReference type="ARBA" id="ARBA00022729"/>
    </source>
</evidence>
<evidence type="ECO:0000259" key="8">
    <source>
        <dbReference type="Pfam" id="PF11611"/>
    </source>
</evidence>
<organism evidence="9 10">
    <name type="scientific">Coriobacterium glomerans (strain ATCC 49209 / DSM 20642 / JCM 10262 / PW2)</name>
    <dbReference type="NCBI Taxonomy" id="700015"/>
    <lineage>
        <taxon>Bacteria</taxon>
        <taxon>Bacillati</taxon>
        <taxon>Actinomycetota</taxon>
        <taxon>Coriobacteriia</taxon>
        <taxon>Coriobacteriales</taxon>
        <taxon>Coriobacteriaceae</taxon>
        <taxon>Coriobacterium</taxon>
    </lineage>
</organism>